<accession>A0A2P2J6R7</accession>
<dbReference type="EMBL" id="GGEC01008675">
    <property type="protein sequence ID" value="MBW89158.1"/>
    <property type="molecule type" value="Transcribed_RNA"/>
</dbReference>
<reference evidence="1" key="1">
    <citation type="submission" date="2018-02" db="EMBL/GenBank/DDBJ databases">
        <title>Rhizophora mucronata_Transcriptome.</title>
        <authorList>
            <person name="Meera S.P."/>
            <person name="Sreeshan A."/>
            <person name="Augustine A."/>
        </authorList>
    </citation>
    <scope>NUCLEOTIDE SEQUENCE</scope>
    <source>
        <tissue evidence="1">Leaf</tissue>
    </source>
</reference>
<sequence length="40" mass="4549">MCSWKKQDDEFPAAEFMCRTQYQSGLQSSLIALLCLCCIS</sequence>
<protein>
    <submittedName>
        <fullName evidence="1">Uncharacterized protein</fullName>
    </submittedName>
</protein>
<proteinExistence type="predicted"/>
<name>A0A2P2J6R7_RHIMU</name>
<dbReference type="AlphaFoldDB" id="A0A2P2J6R7"/>
<evidence type="ECO:0000313" key="1">
    <source>
        <dbReference type="EMBL" id="MBW89158.1"/>
    </source>
</evidence>
<organism evidence="1">
    <name type="scientific">Rhizophora mucronata</name>
    <name type="common">Asiatic mangrove</name>
    <dbReference type="NCBI Taxonomy" id="61149"/>
    <lineage>
        <taxon>Eukaryota</taxon>
        <taxon>Viridiplantae</taxon>
        <taxon>Streptophyta</taxon>
        <taxon>Embryophyta</taxon>
        <taxon>Tracheophyta</taxon>
        <taxon>Spermatophyta</taxon>
        <taxon>Magnoliopsida</taxon>
        <taxon>eudicotyledons</taxon>
        <taxon>Gunneridae</taxon>
        <taxon>Pentapetalae</taxon>
        <taxon>rosids</taxon>
        <taxon>fabids</taxon>
        <taxon>Malpighiales</taxon>
        <taxon>Rhizophoraceae</taxon>
        <taxon>Rhizophora</taxon>
    </lineage>
</organism>